<dbReference type="Proteomes" id="UP000799764">
    <property type="component" value="Unassembled WGS sequence"/>
</dbReference>
<evidence type="ECO:0000259" key="2">
    <source>
        <dbReference type="Pfam" id="PF00248"/>
    </source>
</evidence>
<keyword evidence="1" id="KW-0560">Oxidoreductase</keyword>
<keyword evidence="4" id="KW-1185">Reference proteome</keyword>
<dbReference type="AlphaFoldDB" id="A0A9P4PDW1"/>
<dbReference type="GO" id="GO:0016491">
    <property type="term" value="F:oxidoreductase activity"/>
    <property type="evidence" value="ECO:0007669"/>
    <property type="project" value="UniProtKB-KW"/>
</dbReference>
<dbReference type="Pfam" id="PF00248">
    <property type="entry name" value="Aldo_ket_red"/>
    <property type="match status" value="1"/>
</dbReference>
<dbReference type="InterPro" id="IPR023210">
    <property type="entry name" value="NADP_OxRdtase_dom"/>
</dbReference>
<name>A0A9P4PDW1_9PLEO</name>
<dbReference type="OrthoDB" id="48988at2759"/>
<organism evidence="3 4">
    <name type="scientific">Karstenula rhodostoma CBS 690.94</name>
    <dbReference type="NCBI Taxonomy" id="1392251"/>
    <lineage>
        <taxon>Eukaryota</taxon>
        <taxon>Fungi</taxon>
        <taxon>Dikarya</taxon>
        <taxon>Ascomycota</taxon>
        <taxon>Pezizomycotina</taxon>
        <taxon>Dothideomycetes</taxon>
        <taxon>Pleosporomycetidae</taxon>
        <taxon>Pleosporales</taxon>
        <taxon>Massarineae</taxon>
        <taxon>Didymosphaeriaceae</taxon>
        <taxon>Karstenula</taxon>
    </lineage>
</organism>
<proteinExistence type="predicted"/>
<reference evidence="3" key="1">
    <citation type="journal article" date="2020" name="Stud. Mycol.">
        <title>101 Dothideomycetes genomes: a test case for predicting lifestyles and emergence of pathogens.</title>
        <authorList>
            <person name="Haridas S."/>
            <person name="Albert R."/>
            <person name="Binder M."/>
            <person name="Bloem J."/>
            <person name="Labutti K."/>
            <person name="Salamov A."/>
            <person name="Andreopoulos B."/>
            <person name="Baker S."/>
            <person name="Barry K."/>
            <person name="Bills G."/>
            <person name="Bluhm B."/>
            <person name="Cannon C."/>
            <person name="Castanera R."/>
            <person name="Culley D."/>
            <person name="Daum C."/>
            <person name="Ezra D."/>
            <person name="Gonzalez J."/>
            <person name="Henrissat B."/>
            <person name="Kuo A."/>
            <person name="Liang C."/>
            <person name="Lipzen A."/>
            <person name="Lutzoni F."/>
            <person name="Magnuson J."/>
            <person name="Mondo S."/>
            <person name="Nolan M."/>
            <person name="Ohm R."/>
            <person name="Pangilinan J."/>
            <person name="Park H.-J."/>
            <person name="Ramirez L."/>
            <person name="Alfaro M."/>
            <person name="Sun H."/>
            <person name="Tritt A."/>
            <person name="Yoshinaga Y."/>
            <person name="Zwiers L.-H."/>
            <person name="Turgeon B."/>
            <person name="Goodwin S."/>
            <person name="Spatafora J."/>
            <person name="Crous P."/>
            <person name="Grigoriev I."/>
        </authorList>
    </citation>
    <scope>NUCLEOTIDE SEQUENCE</scope>
    <source>
        <strain evidence="3">CBS 690.94</strain>
    </source>
</reference>
<dbReference type="EMBL" id="MU001503">
    <property type="protein sequence ID" value="KAF2443244.1"/>
    <property type="molecule type" value="Genomic_DNA"/>
</dbReference>
<sequence length="77" mass="8060">MAAAAGIGGHDVALRWVMYHSILDGRRGDAVILGCSSVRQMEANLDAVAAGPLSAELVAVINGVWDVVREDAASYHL</sequence>
<gene>
    <name evidence="3" type="ORF">P171DRAFT_433540</name>
</gene>
<protein>
    <submittedName>
        <fullName evidence="3">Aflatoxin B1 aldehyde reductase member 2</fullName>
    </submittedName>
</protein>
<dbReference type="Gene3D" id="3.20.20.100">
    <property type="entry name" value="NADP-dependent oxidoreductase domain"/>
    <property type="match status" value="1"/>
</dbReference>
<comment type="caution">
    <text evidence="3">The sequence shown here is derived from an EMBL/GenBank/DDBJ whole genome shotgun (WGS) entry which is preliminary data.</text>
</comment>
<evidence type="ECO:0000313" key="3">
    <source>
        <dbReference type="EMBL" id="KAF2443244.1"/>
    </source>
</evidence>
<evidence type="ECO:0000256" key="1">
    <source>
        <dbReference type="ARBA" id="ARBA00023002"/>
    </source>
</evidence>
<accession>A0A9P4PDW1</accession>
<dbReference type="InterPro" id="IPR036812">
    <property type="entry name" value="NAD(P)_OxRdtase_dom_sf"/>
</dbReference>
<feature type="domain" description="NADP-dependent oxidoreductase" evidence="2">
    <location>
        <begin position="3"/>
        <end position="65"/>
    </location>
</feature>
<evidence type="ECO:0000313" key="4">
    <source>
        <dbReference type="Proteomes" id="UP000799764"/>
    </source>
</evidence>
<dbReference type="SUPFAM" id="SSF51430">
    <property type="entry name" value="NAD(P)-linked oxidoreductase"/>
    <property type="match status" value="1"/>
</dbReference>